<dbReference type="InterPro" id="IPR050708">
    <property type="entry name" value="T6SS_VgrG/RHS"/>
</dbReference>
<dbReference type="SUPFAM" id="SSF49899">
    <property type="entry name" value="Concanavalin A-like lectins/glucanases"/>
    <property type="match status" value="1"/>
</dbReference>
<dbReference type="InterPro" id="IPR045351">
    <property type="entry name" value="DUF6531"/>
</dbReference>
<dbReference type="InterPro" id="IPR013320">
    <property type="entry name" value="ConA-like_dom_sf"/>
</dbReference>
<keyword evidence="1" id="KW-0677">Repeat</keyword>
<organism evidence="4 5">
    <name type="scientific">Nonomuraea polychroma</name>
    <dbReference type="NCBI Taxonomy" id="46176"/>
    <lineage>
        <taxon>Bacteria</taxon>
        <taxon>Bacillati</taxon>
        <taxon>Actinomycetota</taxon>
        <taxon>Actinomycetes</taxon>
        <taxon>Streptosporangiales</taxon>
        <taxon>Streptosporangiaceae</taxon>
        <taxon>Nonomuraea</taxon>
    </lineage>
</organism>
<dbReference type="Pfam" id="PF05593">
    <property type="entry name" value="RHS_repeat"/>
    <property type="match status" value="4"/>
</dbReference>
<feature type="domain" description="DUF6531" evidence="2">
    <location>
        <begin position="133"/>
        <end position="204"/>
    </location>
</feature>
<dbReference type="Pfam" id="PF20148">
    <property type="entry name" value="DUF6531"/>
    <property type="match status" value="1"/>
</dbReference>
<feature type="domain" description="Teneurin-like YD-shell" evidence="3">
    <location>
        <begin position="1681"/>
        <end position="1982"/>
    </location>
</feature>
<dbReference type="CDD" id="cd00110">
    <property type="entry name" value="LamG"/>
    <property type="match status" value="1"/>
</dbReference>
<gene>
    <name evidence="4" type="ORF">EDD27_7167</name>
</gene>
<evidence type="ECO:0000313" key="5">
    <source>
        <dbReference type="Proteomes" id="UP000284824"/>
    </source>
</evidence>
<evidence type="ECO:0000259" key="2">
    <source>
        <dbReference type="Pfam" id="PF20148"/>
    </source>
</evidence>
<evidence type="ECO:0000256" key="1">
    <source>
        <dbReference type="ARBA" id="ARBA00022737"/>
    </source>
</evidence>
<accession>A0A438MFB6</accession>
<dbReference type="NCBIfam" id="TIGR01643">
    <property type="entry name" value="YD_repeat_2x"/>
    <property type="match status" value="5"/>
</dbReference>
<sequence>MSSPWSDWVYAKISALPFETFSPANNSQVDTLTPVLSANARPLNEAPVKYWFQVCEGSAPNWTWCEDSKEWTTSGAWRVPDKKLAWGKTYSWMAKAATTYTTVTSAWRTFTPSPEQGSINALLAGGTQGRDFNHTSGNYAHTATDATVAVVGPPLSVTRTYNSLDLRTDGVFGAGWTTRWDMRIEVEPQGNLLVTYPSGEQLRFAPKGDGSFAAPAGTFATLAAETAGGWRLMDKSATSYWFDASGRLSKISDHRGRSQDLTRDADGKLTKVTATGGRSLTFTWTGSHVNSVSTDPVDGKALTWTYAYEGDQLIKVCPPTSDTACTTYAYTPASRYKSVVLDSAPEYYYRLNETATTTGTKVASSAGWNITEEQAKLTGTTPADLGVGVTGALGGSPDPAMRFKGAATSTFVQLPRSTISGQGGELAVEAWFKTTASGTIIGMQNSADNTPSAFTPVVYVGTDGKLRGQFYTGAHTPIISTAAVNDGTWHHVVLSGRKDTQTLFLDGAQIGTLSGEIKHGDQWETRIGSGYGSTAWPSTTTSTKVFPFNGDIDEVAVYGKALGTPTVQRHYAARNAQAQLTKVTMPSGRVDADNAYAADGGRLVTHVDANGGKWTLSERVYAKQTTISTFATVTVTDPHNRVVTYVSDAQRGNRPVSETDQVGATTKWAYDVGGYPAKVFDANNNVVELAYNARGNLLSKKTCRTAGANCSTEHYSYFIDADKPFDPRNDVKIAERDGRSASATDETYMTSWAYNAFGEEIKATTPATEDFPVGRTATKTYTDGTEAAANGGTMPAGLVKSAKDYKGNETVYAYTAAGDLAAETTPSGLVKRYAHDAIGRVISTTEISTAHPEGVTTAVTYDGLGRVLTKTGPGVKNEVTGKTHTLRWSATYDADGLVLTETSEDLTGGDEARTTTYTYDTYGRQETVTGPGGGIQRFAYDHKGQKVSSTDARGTTLHYTYTPRGELATTVLKGWTGSPVDPQPAADVVMESKAYDPAGRLASTTDAMGRTTAYTYYTDNLPFEAIAKGAKLNGSTTGRDVVLDSRVYDAAGQLTRQTASGGTLRIDAVYDAAGRISSRVVDPDVLARKSAFAYDANGNVIRATQTGAGTSRSEVTEYAYDALNKPIRQTVRNDGADLVTTLTTDDRGLVVGMTDPRGNGGGANAADFTTHVSYNALGLPVRMQLPAVQVERNGGAPASERPTSKIGYNTFGERTHQIDPEGRTTTATYDRAGRVTAQTLPSYTPPGGQLITPTATAEYDTAGQLIKATSSRGKTTTATYDALGRKVQVIDPPAAGAAAGTWTFGYDLLGEALWTVDPTGARSESTYDDLGRQITLSTIERKPTPGIYVTKLEYDDAGRLIKTTRPTGDSSTRAYDATGGLAKHTDALGNATTFGYDLAGRATTTTNALGLTSQALYDLAGRKIETRELDANGTVLRTRKIGYDLAGNPISNTSGEGHTVTRSFDAANRMTHLVEPVSATEQITSTFGYDAAGAQTRGTNGRGHSTYTAYNSLGLVETVIEPATAQHPDLKDRTWTATYDAGGNPTVTLAPGGVRVERTFDELNRLIKQTGTGAEAETEAKTFGYDQAGRLITANDLTFTLNDRGQLLKSSSAVAGDLNVYAYDANSRLVQRVDGTGTSTFTWDNGDRLTQSVDPVSGTTIDYSYDKANRLTGMAYGAGGARRTYSYDDLNRLTKDTLTTSAAAPIASIEYGYDLDDNMTSKTTAGTAGGGKNTYTYDWANRLTSWTGPDRVKTDYGWDAAGNRIKAGDKTYAYDERNRLTAGDGRTYIYTARGTLAEEGGGMVRITKFDAFERMVSDDSVQYDYDALDRVETRTQSGKTQRMTYDGTTNNLVTVTDGATGTKTAMFGRDALGRTLGLSDGAGAQLAFCDLRGDLIGAFTATGTSLIDSVAYNPFGEVITRTGAAHTLGYQGGYTDPSTGKINMAARWYQPTTGSFISRDTLTQNPDPSVQINRYTYTNDNPLTNIDPDGHKKQTAKKVTCPAGSKKGKGLICADAVVEYNDCRDAGNKKKHCQDMKVDYVECRNEKKTGKVLCSEYADNYIDCRIGSNGNHPATPRSHGTCSGANREQRRCSLERDRNSGYGASNSDCEIARNDYISCRGDKKNRDDHKICSEYAELNNKCRKHDASICGDNLNNMLKCYARGLSENECAFGANVNYHCRGSVKAGDLNNASICEATWNTFLEECVGISGLEKSGCTKGRDWQDVSYTICEKPANNYNCVGYISGKDAAAILENKENVDLLVFAAGMDLCAAVLGPGQPYIGGICGAAKVLADSVAKVIDQIKKDAIAEALAGSAKHGEAGGIQLVMNMSICTPVAYEAAVESHCDPKSPYAKKTTYKPL</sequence>
<evidence type="ECO:0000259" key="3">
    <source>
        <dbReference type="Pfam" id="PF25023"/>
    </source>
</evidence>
<comment type="caution">
    <text evidence="4">The sequence shown here is derived from an EMBL/GenBank/DDBJ whole genome shotgun (WGS) entry which is preliminary data.</text>
</comment>
<dbReference type="InterPro" id="IPR031325">
    <property type="entry name" value="RHS_repeat"/>
</dbReference>
<dbReference type="Pfam" id="PF25023">
    <property type="entry name" value="TEN_YD-shell"/>
    <property type="match status" value="2"/>
</dbReference>
<feature type="domain" description="Teneurin-like YD-shell" evidence="3">
    <location>
        <begin position="1449"/>
        <end position="1674"/>
    </location>
</feature>
<dbReference type="Gene3D" id="2.180.10.10">
    <property type="entry name" value="RHS repeat-associated core"/>
    <property type="match status" value="6"/>
</dbReference>
<dbReference type="EMBL" id="SAUN01000001">
    <property type="protein sequence ID" value="RVX44434.1"/>
    <property type="molecule type" value="Genomic_DNA"/>
</dbReference>
<proteinExistence type="predicted"/>
<dbReference type="Proteomes" id="UP000284824">
    <property type="component" value="Unassembled WGS sequence"/>
</dbReference>
<evidence type="ECO:0000313" key="4">
    <source>
        <dbReference type="EMBL" id="RVX44434.1"/>
    </source>
</evidence>
<dbReference type="InterPro" id="IPR001791">
    <property type="entry name" value="Laminin_G"/>
</dbReference>
<dbReference type="InterPro" id="IPR056823">
    <property type="entry name" value="TEN-like_YD-shell"/>
</dbReference>
<protein>
    <submittedName>
        <fullName evidence="4">RHS repeat-associated protein</fullName>
    </submittedName>
</protein>
<dbReference type="NCBIfam" id="TIGR03696">
    <property type="entry name" value="Rhs_assc_core"/>
    <property type="match status" value="1"/>
</dbReference>
<dbReference type="Pfam" id="PF13385">
    <property type="entry name" value="Laminin_G_3"/>
    <property type="match status" value="1"/>
</dbReference>
<dbReference type="InterPro" id="IPR006530">
    <property type="entry name" value="YD"/>
</dbReference>
<dbReference type="Gene3D" id="2.60.120.200">
    <property type="match status" value="1"/>
</dbReference>
<dbReference type="InterPro" id="IPR022385">
    <property type="entry name" value="Rhs_assc_core"/>
</dbReference>
<name>A0A438MFB6_9ACTN</name>
<dbReference type="PANTHER" id="PTHR32305:SF15">
    <property type="entry name" value="PROTEIN RHSA-RELATED"/>
    <property type="match status" value="1"/>
</dbReference>
<dbReference type="PANTHER" id="PTHR32305">
    <property type="match status" value="1"/>
</dbReference>
<reference evidence="4 5" key="1">
    <citation type="submission" date="2019-01" db="EMBL/GenBank/DDBJ databases">
        <title>Sequencing the genomes of 1000 actinobacteria strains.</title>
        <authorList>
            <person name="Klenk H.-P."/>
        </authorList>
    </citation>
    <scope>NUCLEOTIDE SEQUENCE [LARGE SCALE GENOMIC DNA]</scope>
    <source>
        <strain evidence="4 5">DSM 43925</strain>
    </source>
</reference>
<keyword evidence="5" id="KW-1185">Reference proteome</keyword>